<evidence type="ECO:0000313" key="2">
    <source>
        <dbReference type="Proteomes" id="UP000002770"/>
    </source>
</evidence>
<accession>G9ENU1</accession>
<sequence>MFTEREYNKLIDFSDLFILDVPTGTITITDYLFNEPAAKIEILPGQYRVSLYFDDKGTYFICLARLMPEINLIENKVSIPQLEG</sequence>
<name>G9ENU1_9GAMM</name>
<dbReference type="Proteomes" id="UP000002770">
    <property type="component" value="Unassembled WGS sequence"/>
</dbReference>
<dbReference type="AlphaFoldDB" id="G9ENU1"/>
<dbReference type="EMBL" id="JH413820">
    <property type="protein sequence ID" value="EHL31013.1"/>
    <property type="molecule type" value="Genomic_DNA"/>
</dbReference>
<organism evidence="1 2">
    <name type="scientific">Legionella drancourtii LLAP12</name>
    <dbReference type="NCBI Taxonomy" id="658187"/>
    <lineage>
        <taxon>Bacteria</taxon>
        <taxon>Pseudomonadati</taxon>
        <taxon>Pseudomonadota</taxon>
        <taxon>Gammaproteobacteria</taxon>
        <taxon>Legionellales</taxon>
        <taxon>Legionellaceae</taxon>
        <taxon>Legionella</taxon>
    </lineage>
</organism>
<gene>
    <name evidence="1" type="ORF">LDG_6919</name>
</gene>
<dbReference type="OrthoDB" id="5652404at2"/>
<evidence type="ECO:0000313" key="1">
    <source>
        <dbReference type="EMBL" id="EHL31013.1"/>
    </source>
</evidence>
<keyword evidence="2" id="KW-1185">Reference proteome</keyword>
<dbReference type="InParanoid" id="G9ENU1"/>
<dbReference type="RefSeq" id="WP_006870845.1">
    <property type="nucleotide sequence ID" value="NZ_JH413820.1"/>
</dbReference>
<proteinExistence type="predicted"/>
<dbReference type="STRING" id="658187.LDG_6919"/>
<reference evidence="1 2" key="1">
    <citation type="journal article" date="2011" name="BMC Genomics">
        <title>Insight into cross-talk between intra-amoebal pathogens.</title>
        <authorList>
            <person name="Gimenez G."/>
            <person name="Bertelli C."/>
            <person name="Moliner C."/>
            <person name="Robert C."/>
            <person name="Raoult D."/>
            <person name="Fournier P.E."/>
            <person name="Greub G."/>
        </authorList>
    </citation>
    <scope>NUCLEOTIDE SEQUENCE [LARGE SCALE GENOMIC DNA]</scope>
    <source>
        <strain evidence="1 2">LLAP12</strain>
    </source>
</reference>
<protein>
    <submittedName>
        <fullName evidence="1">Uncharacterized protein</fullName>
    </submittedName>
</protein>
<dbReference type="HOGENOM" id="CLU_2523437_0_0_6"/>